<dbReference type="EMBL" id="JAEUAK010000003">
    <property type="protein sequence ID" value="MBW9052296.1"/>
    <property type="molecule type" value="Genomic_DNA"/>
</dbReference>
<evidence type="ECO:0000313" key="1">
    <source>
        <dbReference type="EMBL" id="MBW9052296.1"/>
    </source>
</evidence>
<dbReference type="Proteomes" id="UP000717752">
    <property type="component" value="Unassembled WGS sequence"/>
</dbReference>
<name>A0ABS7GQS1_9HYPH</name>
<keyword evidence="2" id="KW-1185">Reference proteome</keyword>
<reference evidence="1 2" key="1">
    <citation type="journal article" date="2021" name="MBio">
        <title>Poor Competitiveness of Bradyrhizobium in Pigeon Pea Root Colonization in Indian Soils.</title>
        <authorList>
            <person name="Chalasani D."/>
            <person name="Basu A."/>
            <person name="Pullabhotla S.V.S.R.N."/>
            <person name="Jorrin B."/>
            <person name="Neal A.L."/>
            <person name="Poole P.S."/>
            <person name="Podile A.R."/>
            <person name="Tkacz A."/>
        </authorList>
    </citation>
    <scope>NUCLEOTIDE SEQUENCE [LARGE SCALE GENOMIC DNA]</scope>
    <source>
        <strain evidence="1 2">HU56</strain>
    </source>
</reference>
<protein>
    <submittedName>
        <fullName evidence="1">Uncharacterized protein</fullName>
    </submittedName>
</protein>
<proteinExistence type="predicted"/>
<evidence type="ECO:0000313" key="2">
    <source>
        <dbReference type="Proteomes" id="UP000717752"/>
    </source>
</evidence>
<organism evidence="1 2">
    <name type="scientific">Rhizobium mesosinicum</name>
    <dbReference type="NCBI Taxonomy" id="335017"/>
    <lineage>
        <taxon>Bacteria</taxon>
        <taxon>Pseudomonadati</taxon>
        <taxon>Pseudomonadota</taxon>
        <taxon>Alphaproteobacteria</taxon>
        <taxon>Hyphomicrobiales</taxon>
        <taxon>Rhizobiaceae</taxon>
        <taxon>Rhizobium/Agrobacterium group</taxon>
        <taxon>Rhizobium</taxon>
    </lineage>
</organism>
<comment type="caution">
    <text evidence="1">The sequence shown here is derived from an EMBL/GenBank/DDBJ whole genome shotgun (WGS) entry which is preliminary data.</text>
</comment>
<sequence length="17" mass="1518">MGLGALGVVGIGGMQSA</sequence>
<accession>A0ABS7GQS1</accession>
<gene>
    <name evidence="1" type="ORF">JNB85_07685</name>
</gene>